<sequence length="39" mass="4518">MRSLEQPTNQSIWTYGYDEVPSHWDYSVSEDAPPGPIYT</sequence>
<dbReference type="Proteomes" id="UP000198942">
    <property type="component" value="Unassembled WGS sequence"/>
</dbReference>
<gene>
    <name evidence="1" type="ORF">SAMN05192574_11829</name>
</gene>
<evidence type="ECO:0000313" key="1">
    <source>
        <dbReference type="EMBL" id="SEO98431.1"/>
    </source>
</evidence>
<reference evidence="2" key="1">
    <citation type="submission" date="2016-10" db="EMBL/GenBank/DDBJ databases">
        <authorList>
            <person name="Varghese N."/>
            <person name="Submissions S."/>
        </authorList>
    </citation>
    <scope>NUCLEOTIDE SEQUENCE [LARGE SCALE GENOMIC DNA]</scope>
    <source>
        <strain evidence="2">Gh-48</strain>
    </source>
</reference>
<dbReference type="STRING" id="551995.SAMN05192574_11829"/>
<dbReference type="EMBL" id="FOCL01000018">
    <property type="protein sequence ID" value="SEO98431.1"/>
    <property type="molecule type" value="Genomic_DNA"/>
</dbReference>
<evidence type="ECO:0000313" key="2">
    <source>
        <dbReference type="Proteomes" id="UP000198942"/>
    </source>
</evidence>
<keyword evidence="2" id="KW-1185">Reference proteome</keyword>
<protein>
    <submittedName>
        <fullName evidence="1">Uncharacterized protein</fullName>
    </submittedName>
</protein>
<organism evidence="1 2">
    <name type="scientific">Mucilaginibacter gossypiicola</name>
    <dbReference type="NCBI Taxonomy" id="551995"/>
    <lineage>
        <taxon>Bacteria</taxon>
        <taxon>Pseudomonadati</taxon>
        <taxon>Bacteroidota</taxon>
        <taxon>Sphingobacteriia</taxon>
        <taxon>Sphingobacteriales</taxon>
        <taxon>Sphingobacteriaceae</taxon>
        <taxon>Mucilaginibacter</taxon>
    </lineage>
</organism>
<proteinExistence type="predicted"/>
<dbReference type="AlphaFoldDB" id="A0A1H8U5I5"/>
<name>A0A1H8U5I5_9SPHI</name>
<accession>A0A1H8U5I5</accession>